<dbReference type="OrthoDB" id="613763at2759"/>
<evidence type="ECO:0008006" key="9">
    <source>
        <dbReference type="Google" id="ProtNLM"/>
    </source>
</evidence>
<feature type="compositionally biased region" description="Basic and acidic residues" evidence="6">
    <location>
        <begin position="379"/>
        <end position="395"/>
    </location>
</feature>
<keyword evidence="8" id="KW-1185">Reference proteome</keyword>
<comment type="similarity">
    <text evidence="2">Belongs to the eukaryotic RPC34/RPC39 RNA polymerase subunit family.</text>
</comment>
<dbReference type="STRING" id="436010.A0A165XT41"/>
<dbReference type="GO" id="GO:0005654">
    <property type="term" value="C:nucleoplasm"/>
    <property type="evidence" value="ECO:0007669"/>
    <property type="project" value="UniProtKB-ARBA"/>
</dbReference>
<dbReference type="InterPro" id="IPR016049">
    <property type="entry name" value="RNA_pol_Rpc34-like"/>
</dbReference>
<protein>
    <recommendedName>
        <fullName evidence="9">RNA polymerase Rpc34</fullName>
    </recommendedName>
</protein>
<sequence length="476" mass="53237">MSGRKLNPMELRLHQTALADAQKTVTAKEAEALIPDGPARIAAINFLLGTGLLKAMKGPGDRITSYRAVTKKELEVKKDMTGEESMVLSHIQASGTEGIWTKHLKGKTELHQTVIDRCLKSLTQKLLIKPVKSHKHPTRKIYMLFHLQPSVEITGGPWYTDNELDTEFIKLLSGAVLHYVKDRSYPRQKRETELDSTQGQPLFPIGATPPYPSAQQVQGFLDKSKITETELSVEHVEMLLNVLILDGEIEKIPGFGPAAWDTQADTSDSEDSDAAEKRRRKHKRRKASKADDESSESDTARSRSHSRSSSRKAKKRRKDDASETASSDDSGAERKRKRRKKMDADDDSSDGGEREKKKNKKKHKVKRQSPSDSEAESPDDTRSARKKEKSREKVPKRSASPVYNLDLGAMDEDDFGGAYVYRAVRQERVALGWSQAPCGGCPVFEFCKDKGPVNPRECTYYEDWLGLEVVSAELAG</sequence>
<dbReference type="Pfam" id="PF05158">
    <property type="entry name" value="RNA_pol_Rpc34"/>
    <property type="match status" value="2"/>
</dbReference>
<feature type="compositionally biased region" description="Basic residues" evidence="6">
    <location>
        <begin position="277"/>
        <end position="287"/>
    </location>
</feature>
<evidence type="ECO:0000256" key="2">
    <source>
        <dbReference type="ARBA" id="ARBA00011038"/>
    </source>
</evidence>
<comment type="subcellular location">
    <subcellularLocation>
        <location evidence="1">Nucleus</location>
    </subcellularLocation>
</comment>
<evidence type="ECO:0000256" key="4">
    <source>
        <dbReference type="ARBA" id="ARBA00023163"/>
    </source>
</evidence>
<dbReference type="PANTHER" id="PTHR12780">
    <property type="entry name" value="RNA POLYMERASE III DNA DIRECTED , 39KD SUBUNIT-RELATED"/>
    <property type="match status" value="1"/>
</dbReference>
<dbReference type="SUPFAM" id="SSF46785">
    <property type="entry name" value="Winged helix' DNA-binding domain"/>
    <property type="match status" value="1"/>
</dbReference>
<keyword evidence="3" id="KW-0240">DNA-directed RNA polymerase</keyword>
<dbReference type="Proteomes" id="UP000076532">
    <property type="component" value="Unassembled WGS sequence"/>
</dbReference>
<dbReference type="GO" id="GO:0005666">
    <property type="term" value="C:RNA polymerase III complex"/>
    <property type="evidence" value="ECO:0007669"/>
    <property type="project" value="InterPro"/>
</dbReference>
<evidence type="ECO:0000256" key="6">
    <source>
        <dbReference type="SAM" id="MobiDB-lite"/>
    </source>
</evidence>
<dbReference type="EMBL" id="KV417712">
    <property type="protein sequence ID" value="KZP08873.1"/>
    <property type="molecule type" value="Genomic_DNA"/>
</dbReference>
<dbReference type="GO" id="GO:0005737">
    <property type="term" value="C:cytoplasm"/>
    <property type="evidence" value="ECO:0007669"/>
    <property type="project" value="UniProtKB-ARBA"/>
</dbReference>
<proteinExistence type="inferred from homology"/>
<name>A0A165XT41_9AGAM</name>
<evidence type="ECO:0000313" key="8">
    <source>
        <dbReference type="Proteomes" id="UP000076532"/>
    </source>
</evidence>
<dbReference type="Gene3D" id="1.10.10.10">
    <property type="entry name" value="Winged helix-like DNA-binding domain superfamily/Winged helix DNA-binding domain"/>
    <property type="match status" value="1"/>
</dbReference>
<keyword evidence="4" id="KW-0804">Transcription</keyword>
<evidence type="ECO:0000256" key="5">
    <source>
        <dbReference type="ARBA" id="ARBA00023242"/>
    </source>
</evidence>
<evidence type="ECO:0000256" key="1">
    <source>
        <dbReference type="ARBA" id="ARBA00004123"/>
    </source>
</evidence>
<feature type="compositionally biased region" description="Basic residues" evidence="6">
    <location>
        <begin position="357"/>
        <end position="367"/>
    </location>
</feature>
<dbReference type="InterPro" id="IPR036390">
    <property type="entry name" value="WH_DNA-bd_sf"/>
</dbReference>
<feature type="compositionally biased region" description="Basic residues" evidence="6">
    <location>
        <begin position="302"/>
        <end position="317"/>
    </location>
</feature>
<keyword evidence="5" id="KW-0539">Nucleus</keyword>
<gene>
    <name evidence="7" type="ORF">FIBSPDRAFT_874126</name>
</gene>
<dbReference type="InterPro" id="IPR007832">
    <property type="entry name" value="RNA_pol_Rpc34"/>
</dbReference>
<evidence type="ECO:0000256" key="3">
    <source>
        <dbReference type="ARBA" id="ARBA00022478"/>
    </source>
</evidence>
<organism evidence="7 8">
    <name type="scientific">Athelia psychrophila</name>
    <dbReference type="NCBI Taxonomy" id="1759441"/>
    <lineage>
        <taxon>Eukaryota</taxon>
        <taxon>Fungi</taxon>
        <taxon>Dikarya</taxon>
        <taxon>Basidiomycota</taxon>
        <taxon>Agaricomycotina</taxon>
        <taxon>Agaricomycetes</taxon>
        <taxon>Agaricomycetidae</taxon>
        <taxon>Atheliales</taxon>
        <taxon>Atheliaceae</taxon>
        <taxon>Athelia</taxon>
    </lineage>
</organism>
<feature type="region of interest" description="Disordered" evidence="6">
    <location>
        <begin position="256"/>
        <end position="402"/>
    </location>
</feature>
<accession>A0A165XT41</accession>
<reference evidence="7 8" key="1">
    <citation type="journal article" date="2016" name="Mol. Biol. Evol.">
        <title>Comparative Genomics of Early-Diverging Mushroom-Forming Fungi Provides Insights into the Origins of Lignocellulose Decay Capabilities.</title>
        <authorList>
            <person name="Nagy L.G."/>
            <person name="Riley R."/>
            <person name="Tritt A."/>
            <person name="Adam C."/>
            <person name="Daum C."/>
            <person name="Floudas D."/>
            <person name="Sun H."/>
            <person name="Yadav J.S."/>
            <person name="Pangilinan J."/>
            <person name="Larsson K.H."/>
            <person name="Matsuura K."/>
            <person name="Barry K."/>
            <person name="Labutti K."/>
            <person name="Kuo R."/>
            <person name="Ohm R.A."/>
            <person name="Bhattacharya S.S."/>
            <person name="Shirouzu T."/>
            <person name="Yoshinaga Y."/>
            <person name="Martin F.M."/>
            <person name="Grigoriev I.V."/>
            <person name="Hibbett D.S."/>
        </authorList>
    </citation>
    <scope>NUCLEOTIDE SEQUENCE [LARGE SCALE GENOMIC DNA]</scope>
    <source>
        <strain evidence="7 8">CBS 109695</strain>
    </source>
</reference>
<dbReference type="FunFam" id="1.10.10.10:FF:000116">
    <property type="entry name" value="DNA-directed RNA polymerase III subunit RPC6"/>
    <property type="match status" value="1"/>
</dbReference>
<evidence type="ECO:0000313" key="7">
    <source>
        <dbReference type="EMBL" id="KZP08873.1"/>
    </source>
</evidence>
<dbReference type="InterPro" id="IPR036388">
    <property type="entry name" value="WH-like_DNA-bd_sf"/>
</dbReference>
<dbReference type="AlphaFoldDB" id="A0A165XT41"/>
<dbReference type="GO" id="GO:0006383">
    <property type="term" value="P:transcription by RNA polymerase III"/>
    <property type="evidence" value="ECO:0007669"/>
    <property type="project" value="InterPro"/>
</dbReference>